<evidence type="ECO:0000313" key="3">
    <source>
        <dbReference type="EMBL" id="QDU60365.1"/>
    </source>
</evidence>
<dbReference type="NCBIfam" id="TIGR02532">
    <property type="entry name" value="IV_pilin_GFxxxE"/>
    <property type="match status" value="1"/>
</dbReference>
<accession>A0A518B072</accession>
<dbReference type="PANTHER" id="PTHR30093">
    <property type="entry name" value="GENERAL SECRETION PATHWAY PROTEIN G"/>
    <property type="match status" value="1"/>
</dbReference>
<dbReference type="RefSeq" id="WP_145263668.1">
    <property type="nucleotide sequence ID" value="NZ_CP036279.1"/>
</dbReference>
<dbReference type="PANTHER" id="PTHR30093:SF2">
    <property type="entry name" value="TYPE II SECRETION SYSTEM PROTEIN H"/>
    <property type="match status" value="1"/>
</dbReference>
<evidence type="ECO:0000313" key="4">
    <source>
        <dbReference type="Proteomes" id="UP000317093"/>
    </source>
</evidence>
<keyword evidence="1" id="KW-1133">Transmembrane helix</keyword>
<reference evidence="3 4" key="1">
    <citation type="submission" date="2019-02" db="EMBL/GenBank/DDBJ databases">
        <title>Deep-cultivation of Planctomycetes and their phenomic and genomic characterization uncovers novel biology.</title>
        <authorList>
            <person name="Wiegand S."/>
            <person name="Jogler M."/>
            <person name="Boedeker C."/>
            <person name="Pinto D."/>
            <person name="Vollmers J."/>
            <person name="Rivas-Marin E."/>
            <person name="Kohn T."/>
            <person name="Peeters S.H."/>
            <person name="Heuer A."/>
            <person name="Rast P."/>
            <person name="Oberbeckmann S."/>
            <person name="Bunk B."/>
            <person name="Jeske O."/>
            <person name="Meyerdierks A."/>
            <person name="Storesund J.E."/>
            <person name="Kallscheuer N."/>
            <person name="Luecker S."/>
            <person name="Lage O.M."/>
            <person name="Pohl T."/>
            <person name="Merkel B.J."/>
            <person name="Hornburger P."/>
            <person name="Mueller R.-W."/>
            <person name="Bruemmer F."/>
            <person name="Labrenz M."/>
            <person name="Spormann A.M."/>
            <person name="Op den Camp H."/>
            <person name="Overmann J."/>
            <person name="Amann R."/>
            <person name="Jetten M.S.M."/>
            <person name="Mascher T."/>
            <person name="Medema M.H."/>
            <person name="Devos D.P."/>
            <person name="Kaster A.-K."/>
            <person name="Ovreas L."/>
            <person name="Rohde M."/>
            <person name="Galperin M.Y."/>
            <person name="Jogler C."/>
        </authorList>
    </citation>
    <scope>NUCLEOTIDE SEQUENCE [LARGE SCALE GENOMIC DNA]</scope>
    <source>
        <strain evidence="3 4">Pan216</strain>
    </source>
</reference>
<organism evidence="3 4">
    <name type="scientific">Kolteria novifilia</name>
    <dbReference type="NCBI Taxonomy" id="2527975"/>
    <lineage>
        <taxon>Bacteria</taxon>
        <taxon>Pseudomonadati</taxon>
        <taxon>Planctomycetota</taxon>
        <taxon>Planctomycetia</taxon>
        <taxon>Kolteriales</taxon>
        <taxon>Kolteriaceae</taxon>
        <taxon>Kolteria</taxon>
    </lineage>
</organism>
<evidence type="ECO:0000259" key="2">
    <source>
        <dbReference type="Pfam" id="PF07596"/>
    </source>
</evidence>
<name>A0A518B072_9BACT</name>
<keyword evidence="4" id="KW-1185">Reference proteome</keyword>
<keyword evidence="1" id="KW-0472">Membrane</keyword>
<dbReference type="Pfam" id="PF07963">
    <property type="entry name" value="N_methyl"/>
    <property type="match status" value="1"/>
</dbReference>
<dbReference type="EMBL" id="CP036279">
    <property type="protein sequence ID" value="QDU60365.1"/>
    <property type="molecule type" value="Genomic_DNA"/>
</dbReference>
<dbReference type="KEGG" id="knv:Pan216_12040"/>
<feature type="domain" description="DUF1559" evidence="2">
    <location>
        <begin position="37"/>
        <end position="323"/>
    </location>
</feature>
<dbReference type="InterPro" id="IPR012902">
    <property type="entry name" value="N_methyl_site"/>
</dbReference>
<dbReference type="InterPro" id="IPR045584">
    <property type="entry name" value="Pilin-like"/>
</dbReference>
<dbReference type="Proteomes" id="UP000317093">
    <property type="component" value="Chromosome"/>
</dbReference>
<dbReference type="Gene3D" id="3.30.700.10">
    <property type="entry name" value="Glycoprotein, Type 4 Pilin"/>
    <property type="match status" value="1"/>
</dbReference>
<dbReference type="InterPro" id="IPR011453">
    <property type="entry name" value="DUF1559"/>
</dbReference>
<proteinExistence type="predicted"/>
<dbReference type="InterPro" id="IPR027558">
    <property type="entry name" value="Pre_pil_HX9DG_C"/>
</dbReference>
<sequence>MESPRSKRYSLGFTLVELLVVIAIIGVLVGLLLPAVQQARAAARRSQCQNNLKQLGTAVLTYESSHGQFPPGGIYNDTTGTATDSTRQSGRAPDWGATWMTMILPFIDRQSLADKYNFSLPAQHSDNEEVAGQVVEAFLCPSSPRPTARQTHTGSEGTGPFARGNYGACFGAGRAWQASYIDQNRFKSAFNAVKQYGAKLGDIADGTNKTFMLGEVLNAHDSGDDGRGLWSHPAGCYFSINVLEASGGGLDYTRVMVPNGNAYDSNKRDEPASCANGLTGPQLSCNDGNGTPARIALRSNHEGGVNVVFCDGSVHFIGNSIDERILYGAATIAGNEIVEIGR</sequence>
<dbReference type="Pfam" id="PF07596">
    <property type="entry name" value="SBP_bac_10"/>
    <property type="match status" value="1"/>
</dbReference>
<feature type="transmembrane region" description="Helical" evidence="1">
    <location>
        <begin position="12"/>
        <end position="36"/>
    </location>
</feature>
<dbReference type="SUPFAM" id="SSF54523">
    <property type="entry name" value="Pili subunits"/>
    <property type="match status" value="1"/>
</dbReference>
<evidence type="ECO:0000256" key="1">
    <source>
        <dbReference type="SAM" id="Phobius"/>
    </source>
</evidence>
<dbReference type="OrthoDB" id="263714at2"/>
<protein>
    <submittedName>
        <fullName evidence="3">Fimbrial protein</fullName>
    </submittedName>
</protein>
<keyword evidence="1" id="KW-0812">Transmembrane</keyword>
<dbReference type="NCBIfam" id="TIGR04294">
    <property type="entry name" value="pre_pil_HX9DG"/>
    <property type="match status" value="1"/>
</dbReference>
<gene>
    <name evidence="3" type="primary">pilE_1</name>
    <name evidence="3" type="ORF">Pan216_12040</name>
</gene>
<dbReference type="AlphaFoldDB" id="A0A518B072"/>